<feature type="region of interest" description="Disordered" evidence="1">
    <location>
        <begin position="355"/>
        <end position="379"/>
    </location>
</feature>
<comment type="caution">
    <text evidence="2">The sequence shown here is derived from an EMBL/GenBank/DDBJ whole genome shotgun (WGS) entry which is preliminary data.</text>
</comment>
<feature type="region of interest" description="Disordered" evidence="1">
    <location>
        <begin position="76"/>
        <end position="98"/>
    </location>
</feature>
<accession>A0A1G4BBK8</accession>
<organism evidence="2 3">
    <name type="scientific">Colletotrichum orchidophilum</name>
    <dbReference type="NCBI Taxonomy" id="1209926"/>
    <lineage>
        <taxon>Eukaryota</taxon>
        <taxon>Fungi</taxon>
        <taxon>Dikarya</taxon>
        <taxon>Ascomycota</taxon>
        <taxon>Pezizomycotina</taxon>
        <taxon>Sordariomycetes</taxon>
        <taxon>Hypocreomycetidae</taxon>
        <taxon>Glomerellales</taxon>
        <taxon>Glomerellaceae</taxon>
        <taxon>Colletotrichum</taxon>
    </lineage>
</organism>
<feature type="region of interest" description="Disordered" evidence="1">
    <location>
        <begin position="158"/>
        <end position="177"/>
    </location>
</feature>
<name>A0A1G4BBK8_9PEZI</name>
<dbReference type="AlphaFoldDB" id="A0A1G4BBK8"/>
<gene>
    <name evidence="2" type="ORF">CORC01_05992</name>
</gene>
<feature type="region of interest" description="Disordered" evidence="1">
    <location>
        <begin position="212"/>
        <end position="236"/>
    </location>
</feature>
<proteinExistence type="predicted"/>
<reference evidence="2 3" key="1">
    <citation type="submission" date="2016-09" db="EMBL/GenBank/DDBJ databases">
        <authorList>
            <person name="Capua I."/>
            <person name="De Benedictis P."/>
            <person name="Joannis T."/>
            <person name="Lombin L.H."/>
            <person name="Cattoli G."/>
        </authorList>
    </citation>
    <scope>NUCLEOTIDE SEQUENCE [LARGE SCALE GENOMIC DNA]</scope>
    <source>
        <strain evidence="2 3">IMI 309357</strain>
    </source>
</reference>
<dbReference type="EMBL" id="MJBS01000043">
    <property type="protein sequence ID" value="OHE98726.1"/>
    <property type="molecule type" value="Genomic_DNA"/>
</dbReference>
<dbReference type="RefSeq" id="XP_022475875.1">
    <property type="nucleotide sequence ID" value="XM_022617634.1"/>
</dbReference>
<dbReference type="Proteomes" id="UP000176998">
    <property type="component" value="Unassembled WGS sequence"/>
</dbReference>
<evidence type="ECO:0000313" key="2">
    <source>
        <dbReference type="EMBL" id="OHE98726.1"/>
    </source>
</evidence>
<keyword evidence="3" id="KW-1185">Reference proteome</keyword>
<sequence>MPSQLHLGHVFGSSFSRAEHGIWPWSALTSPSPSFREDDKDSSKSISSRLIHSSRSKRTVQLPDAMETPLSPVHCGDLDPEGHSVSRSSNFDLSHLRSGPTLQPGHHGYIRLLIPAVSRGDTAQTLQEEDRRSDSNQVLPYRVWSLDFCLELQSRDLSRTPTDTGKSIPRSSKAELRASYRESSGLRMGGLPGRSAVAMDAHHLLLIPPAASQDPRPGPAVPCHASPASRPPGTPFTRGHGRCFWIDAGREASLGHGSEHTPQERVASRDGHILRASQPTMDGLRNRTNRTSATYHGRVGDLVIANNSIRIARPKGTREERPKPNFSCWQGSPLACSQDGPKQLTTTNMTDHRALASTPAPAARHTVARGGMGHGERRD</sequence>
<dbReference type="GeneID" id="34559144"/>
<evidence type="ECO:0000313" key="3">
    <source>
        <dbReference type="Proteomes" id="UP000176998"/>
    </source>
</evidence>
<protein>
    <submittedName>
        <fullName evidence="2">Uncharacterized protein</fullName>
    </submittedName>
</protein>
<evidence type="ECO:0000256" key="1">
    <source>
        <dbReference type="SAM" id="MobiDB-lite"/>
    </source>
</evidence>
<feature type="region of interest" description="Disordered" evidence="1">
    <location>
        <begin position="31"/>
        <end position="61"/>
    </location>
</feature>